<keyword evidence="5" id="KW-0479">Metal-binding</keyword>
<evidence type="ECO:0000256" key="4">
    <source>
        <dbReference type="ARBA" id="ARBA00022722"/>
    </source>
</evidence>
<keyword evidence="14" id="KW-1185">Reference proteome</keyword>
<evidence type="ECO:0000256" key="2">
    <source>
        <dbReference type="ARBA" id="ARBA00001946"/>
    </source>
</evidence>
<gene>
    <name evidence="13" type="ORF">TEA_028462</name>
</gene>
<comment type="cofactor">
    <cofactor evidence="2">
        <name>Mg(2+)</name>
        <dbReference type="ChEBI" id="CHEBI:18420"/>
    </cofactor>
</comment>
<protein>
    <recommendedName>
        <fullName evidence="12">Endonuclease/exonuclease/phosphatase domain-containing protein</fullName>
    </recommendedName>
</protein>
<dbReference type="Proteomes" id="UP000306102">
    <property type="component" value="Unassembled WGS sequence"/>
</dbReference>
<comment type="subcellular location">
    <subcellularLocation>
        <location evidence="3">Nucleus</location>
        <location evidence="3">PML body</location>
    </subcellularLocation>
</comment>
<feature type="domain" description="Endonuclease/exonuclease/phosphatase" evidence="12">
    <location>
        <begin position="218"/>
        <end position="469"/>
    </location>
</feature>
<dbReference type="CDD" id="cd09080">
    <property type="entry name" value="TDP2"/>
    <property type="match status" value="1"/>
</dbReference>
<keyword evidence="10" id="KW-0539">Nucleus</keyword>
<evidence type="ECO:0000256" key="10">
    <source>
        <dbReference type="ARBA" id="ARBA00023242"/>
    </source>
</evidence>
<keyword evidence="7" id="KW-0378">Hydrolase</keyword>
<dbReference type="GO" id="GO:0070260">
    <property type="term" value="F:5'-tyrosyl-DNA phosphodiesterase activity"/>
    <property type="evidence" value="ECO:0007669"/>
    <property type="project" value="TreeGrafter"/>
</dbReference>
<dbReference type="InterPro" id="IPR051547">
    <property type="entry name" value="TDP2-like"/>
</dbReference>
<dbReference type="GO" id="GO:0006302">
    <property type="term" value="P:double-strand break repair"/>
    <property type="evidence" value="ECO:0007669"/>
    <property type="project" value="TreeGrafter"/>
</dbReference>
<evidence type="ECO:0000256" key="8">
    <source>
        <dbReference type="ARBA" id="ARBA00022842"/>
    </source>
</evidence>
<dbReference type="STRING" id="542762.A0A4S4CVQ5"/>
<evidence type="ECO:0000256" key="6">
    <source>
        <dbReference type="ARBA" id="ARBA00022763"/>
    </source>
</evidence>
<sequence length="689" mass="77404">MASFAAVQVSRTLYNYYTEPGTELKILSYNVCFREDLEIHKRMKAVGDLIQMHSPDLICFQEVTFKIYDIFQQSSWWNLYRCSVSNMMEYKSRSFCMQFLIALRDEFEPIRRSILCRLFLPSVEKAVRELEEEEIRLKPSIVSEFDQSHKFNKPSSSGDRSAMYSSSSVTETNDWPSFLGGLAKVAIASFAAVQASRTLYNYYTEPGTGSTSRTLKILSYNVCFREDLEIHKRMKAVGGLIQLHSPDLICFQEVTLKIYDIFQQSSWWNLYHCSVSNVMEYKSRSFCMQLSKLPVNSYSRKPFSNSTMDRELCVAEVEVQADMPLVVATSHLKGPGPGPRNWDQSFSKERVDQAKEALTFLKKNVNVIFCGDMNWDDDLDGQFPLLNGWVDAWVQLKPRENGWTYDTKSNKMLYGDWPVQKRLDRFVCNLRDFKIRGIDMIGMEAIPGLSYWKKGKNKVDKVPVFPSDHYGLLLTISAKVFSFNISLIMADLTSNLRNLVTMVDGLVTEVFHQPDIQNAEQGHSEPITVTLGAVLGHDLGQGDAGLSQSTGKQTPKPGQKNDEPSTAGSTSGPRKKKKVSKDSYDSLKNPNGIIHLGLSENRRRKWGFEYNGISTYQPFDGMPELKELKCSVGRGKVLKSGCGRCNGGGAAVAVAGHKGRSVTVADDGGDGSNDEYEPNSSSDDDDGDG</sequence>
<dbReference type="GO" id="GO:0046872">
    <property type="term" value="F:metal ion binding"/>
    <property type="evidence" value="ECO:0007669"/>
    <property type="project" value="UniProtKB-KW"/>
</dbReference>
<dbReference type="InterPro" id="IPR036691">
    <property type="entry name" value="Endo/exonu/phosph_ase_sf"/>
</dbReference>
<keyword evidence="8" id="KW-0460">Magnesium</keyword>
<dbReference type="Gene3D" id="3.60.10.10">
    <property type="entry name" value="Endonuclease/exonuclease/phosphatase"/>
    <property type="match status" value="2"/>
</dbReference>
<dbReference type="GO" id="GO:0004518">
    <property type="term" value="F:nuclease activity"/>
    <property type="evidence" value="ECO:0007669"/>
    <property type="project" value="UniProtKB-KW"/>
</dbReference>
<evidence type="ECO:0000313" key="14">
    <source>
        <dbReference type="Proteomes" id="UP000306102"/>
    </source>
</evidence>
<evidence type="ECO:0000256" key="7">
    <source>
        <dbReference type="ARBA" id="ARBA00022801"/>
    </source>
</evidence>
<evidence type="ECO:0000256" key="5">
    <source>
        <dbReference type="ARBA" id="ARBA00022723"/>
    </source>
</evidence>
<dbReference type="GO" id="GO:0003697">
    <property type="term" value="F:single-stranded DNA binding"/>
    <property type="evidence" value="ECO:0007669"/>
    <property type="project" value="TreeGrafter"/>
</dbReference>
<dbReference type="FunFam" id="3.60.10.10:FF:000058">
    <property type="entry name" value="Tyrosyl-DNA phosphodiesterase 2"/>
    <property type="match status" value="1"/>
</dbReference>
<keyword evidence="4" id="KW-0540">Nuclease</keyword>
<comment type="cofactor">
    <cofactor evidence="1">
        <name>Mn(2+)</name>
        <dbReference type="ChEBI" id="CHEBI:29035"/>
    </cofactor>
</comment>
<reference evidence="13 14" key="1">
    <citation type="journal article" date="2018" name="Proc. Natl. Acad. Sci. U.S.A.">
        <title>Draft genome sequence of Camellia sinensis var. sinensis provides insights into the evolution of the tea genome and tea quality.</title>
        <authorList>
            <person name="Wei C."/>
            <person name="Yang H."/>
            <person name="Wang S."/>
            <person name="Zhao J."/>
            <person name="Liu C."/>
            <person name="Gao L."/>
            <person name="Xia E."/>
            <person name="Lu Y."/>
            <person name="Tai Y."/>
            <person name="She G."/>
            <person name="Sun J."/>
            <person name="Cao H."/>
            <person name="Tong W."/>
            <person name="Gao Q."/>
            <person name="Li Y."/>
            <person name="Deng W."/>
            <person name="Jiang X."/>
            <person name="Wang W."/>
            <person name="Chen Q."/>
            <person name="Zhang S."/>
            <person name="Li H."/>
            <person name="Wu J."/>
            <person name="Wang P."/>
            <person name="Li P."/>
            <person name="Shi C."/>
            <person name="Zheng F."/>
            <person name="Jian J."/>
            <person name="Huang B."/>
            <person name="Shan D."/>
            <person name="Shi M."/>
            <person name="Fang C."/>
            <person name="Yue Y."/>
            <person name="Li F."/>
            <person name="Li D."/>
            <person name="Wei S."/>
            <person name="Han B."/>
            <person name="Jiang C."/>
            <person name="Yin Y."/>
            <person name="Xia T."/>
            <person name="Zhang Z."/>
            <person name="Bennetzen J.L."/>
            <person name="Zhao S."/>
            <person name="Wan X."/>
        </authorList>
    </citation>
    <scope>NUCLEOTIDE SEQUENCE [LARGE SCALE GENOMIC DNA]</scope>
    <source>
        <strain evidence="14">cv. Shuchazao</strain>
        <tissue evidence="13">Leaf</tissue>
    </source>
</reference>
<dbReference type="Pfam" id="PF03372">
    <property type="entry name" value="Exo_endo_phos"/>
    <property type="match status" value="1"/>
</dbReference>
<dbReference type="SUPFAM" id="SSF56219">
    <property type="entry name" value="DNase I-like"/>
    <property type="match status" value="2"/>
</dbReference>
<name>A0A4S4CVQ5_CAMSN</name>
<dbReference type="AlphaFoldDB" id="A0A4S4CVQ5"/>
<keyword evidence="6" id="KW-0227">DNA damage</keyword>
<feature type="region of interest" description="Disordered" evidence="11">
    <location>
        <begin position="542"/>
        <end position="593"/>
    </location>
</feature>
<evidence type="ECO:0000256" key="9">
    <source>
        <dbReference type="ARBA" id="ARBA00023204"/>
    </source>
</evidence>
<dbReference type="GO" id="GO:0005737">
    <property type="term" value="C:cytoplasm"/>
    <property type="evidence" value="ECO:0007669"/>
    <property type="project" value="TreeGrafter"/>
</dbReference>
<feature type="compositionally biased region" description="Acidic residues" evidence="11">
    <location>
        <begin position="667"/>
        <end position="689"/>
    </location>
</feature>
<feature type="region of interest" description="Disordered" evidence="11">
    <location>
        <begin position="661"/>
        <end position="689"/>
    </location>
</feature>
<evidence type="ECO:0000313" key="13">
    <source>
        <dbReference type="EMBL" id="THF93989.1"/>
    </source>
</evidence>
<evidence type="ECO:0000256" key="3">
    <source>
        <dbReference type="ARBA" id="ARBA00004322"/>
    </source>
</evidence>
<organism evidence="13 14">
    <name type="scientific">Camellia sinensis var. sinensis</name>
    <name type="common">China tea</name>
    <dbReference type="NCBI Taxonomy" id="542762"/>
    <lineage>
        <taxon>Eukaryota</taxon>
        <taxon>Viridiplantae</taxon>
        <taxon>Streptophyta</taxon>
        <taxon>Embryophyta</taxon>
        <taxon>Tracheophyta</taxon>
        <taxon>Spermatophyta</taxon>
        <taxon>Magnoliopsida</taxon>
        <taxon>eudicotyledons</taxon>
        <taxon>Gunneridae</taxon>
        <taxon>Pentapetalae</taxon>
        <taxon>asterids</taxon>
        <taxon>Ericales</taxon>
        <taxon>Theaceae</taxon>
        <taxon>Camellia</taxon>
    </lineage>
</organism>
<accession>A0A4S4CVQ5</accession>
<evidence type="ECO:0000256" key="11">
    <source>
        <dbReference type="SAM" id="MobiDB-lite"/>
    </source>
</evidence>
<dbReference type="EMBL" id="SDRB02013809">
    <property type="protein sequence ID" value="THF93989.1"/>
    <property type="molecule type" value="Genomic_DNA"/>
</dbReference>
<dbReference type="PANTHER" id="PTHR15822:SF4">
    <property type="entry name" value="TYROSYL-DNA PHOSPHODIESTERASE 2"/>
    <property type="match status" value="1"/>
</dbReference>
<proteinExistence type="predicted"/>
<evidence type="ECO:0000256" key="1">
    <source>
        <dbReference type="ARBA" id="ARBA00001936"/>
    </source>
</evidence>
<dbReference type="InterPro" id="IPR005135">
    <property type="entry name" value="Endo/exonuclease/phosphatase"/>
</dbReference>
<evidence type="ECO:0000259" key="12">
    <source>
        <dbReference type="Pfam" id="PF03372"/>
    </source>
</evidence>
<comment type="caution">
    <text evidence="13">The sequence shown here is derived from an EMBL/GenBank/DDBJ whole genome shotgun (WGS) entry which is preliminary data.</text>
</comment>
<keyword evidence="9" id="KW-0234">DNA repair</keyword>
<dbReference type="PANTHER" id="PTHR15822">
    <property type="entry name" value="TRAF AND TNF RECEPTOR-ASSOCIATED PROTEIN"/>
    <property type="match status" value="1"/>
</dbReference>